<reference evidence="4" key="2">
    <citation type="journal article" date="2018" name="Genome Biol.">
        <title>SKESA: strategic k-mer extension for scrupulous assemblies.</title>
        <authorList>
            <person name="Souvorov A."/>
            <person name="Agarwala R."/>
            <person name="Lipman D.J."/>
        </authorList>
    </citation>
    <scope>NUCLEOTIDE SEQUENCE</scope>
    <source>
        <strain evidence="4">Salmonella enterica</strain>
    </source>
</reference>
<evidence type="ECO:0000313" key="20">
    <source>
        <dbReference type="EMBL" id="HAB5018673.1"/>
    </source>
</evidence>
<evidence type="ECO:0000313" key="15">
    <source>
        <dbReference type="EMBL" id="HAB4456947.1"/>
    </source>
</evidence>
<dbReference type="EMBL" id="DAAGQE010000025">
    <property type="protein sequence ID" value="HAB4100994.1"/>
    <property type="molecule type" value="Genomic_DNA"/>
</dbReference>
<evidence type="ECO:0000313" key="17">
    <source>
        <dbReference type="EMBL" id="HAB4674289.1"/>
    </source>
</evidence>
<dbReference type="EMBL" id="DAAGVM010000225">
    <property type="protein sequence ID" value="HAB4726402.1"/>
    <property type="molecule type" value="Genomic_DNA"/>
</dbReference>
<dbReference type="EMBL" id="DAAGVB010000024">
    <property type="protein sequence ID" value="HAB4674289.1"/>
    <property type="molecule type" value="Genomic_DNA"/>
</dbReference>
<gene>
    <name evidence="3" type="primary">artA</name>
    <name evidence="29" type="ORF">ABB53_009925</name>
    <name evidence="3" type="ORF">B4V94_22795</name>
    <name evidence="1" type="ORF">CNQ75_07295</name>
    <name evidence="2" type="ORF">DLB95_17850</name>
    <name evidence="25" type="ORF">G2916_21300</name>
    <name evidence="28" type="ORF">G2974_22565</name>
    <name evidence="27" type="ORF">G2997_22660</name>
    <name evidence="26" type="ORF">G3A00_19430</name>
    <name evidence="20" type="ORF">GB016_19575</name>
    <name evidence="6" type="ORF">GB034_20690</name>
    <name evidence="7" type="ORF">GB088_22285</name>
    <name evidence="22" type="ORF">GB236_21915</name>
    <name evidence="23" type="ORF">GB246_19590</name>
    <name evidence="9" type="ORF">GB337_19740</name>
    <name evidence="8" type="ORF">GB348_18480</name>
    <name evidence="24" type="ORF">GB480_00965</name>
    <name evidence="21" type="ORF">GBS30_22125</name>
    <name evidence="11" type="ORF">GBV97_20145</name>
    <name evidence="10" type="ORF">GBW00_19900</name>
    <name evidence="13" type="ORF">GBX19_22040</name>
    <name evidence="12" type="ORF">GBX62_11515</name>
    <name evidence="4" type="ORF">GBY11_22700</name>
    <name evidence="14" type="ORF">GBY15_15100</name>
    <name evidence="15" type="ORF">GBY49_11210</name>
    <name evidence="16" type="ORF">GBZ04_18540</name>
    <name evidence="5" type="ORF">GBZ10_19960</name>
    <name evidence="17" type="ORF">GBZ12_10540</name>
    <name evidence="18" type="ORF">GBZ37_18520</name>
    <name evidence="19" type="ORF">GBZ41_22405</name>
</gene>
<dbReference type="RefSeq" id="WP_053507859.1">
    <property type="nucleotide sequence ID" value="NZ_CP011288.1"/>
</dbReference>
<dbReference type="EMBL" id="DAAQXJ010000164">
    <property type="protein sequence ID" value="HAE1266984.1"/>
    <property type="molecule type" value="Genomic_DNA"/>
</dbReference>
<dbReference type="Gene3D" id="3.90.210.10">
    <property type="entry name" value="Heat-Labile Enterotoxin, subunit A"/>
    <property type="match status" value="1"/>
</dbReference>
<dbReference type="EMBL" id="DAAFZM010000028">
    <property type="protein sequence ID" value="HAB2186575.1"/>
    <property type="molecule type" value="Genomic_DNA"/>
</dbReference>
<evidence type="ECO:0000313" key="12">
    <source>
        <dbReference type="EMBL" id="HAB3964648.1"/>
    </source>
</evidence>
<dbReference type="EMBL" id="DAAGOS010000087">
    <property type="protein sequence ID" value="HAB3925629.1"/>
    <property type="molecule type" value="Genomic_DNA"/>
</dbReference>
<dbReference type="EMBL" id="DAAGOZ010000012">
    <property type="protein sequence ID" value="HAB3964648.1"/>
    <property type="molecule type" value="Genomic_DNA"/>
</dbReference>
<dbReference type="EMBL" id="DAAFWY010000028">
    <property type="protein sequence ID" value="HAB1848662.1"/>
    <property type="molecule type" value="Genomic_DNA"/>
</dbReference>
<evidence type="ECO:0000313" key="29">
    <source>
        <dbReference type="EMBL" id="QWJ71292.1"/>
    </source>
</evidence>
<evidence type="ECO:0000313" key="28">
    <source>
        <dbReference type="EMBL" id="HAE1651096.1"/>
    </source>
</evidence>
<accession>A0A2I5HFM6</accession>
<dbReference type="EMBL" id="DAAGTE010000029">
    <property type="protein sequence ID" value="HAB4456947.1"/>
    <property type="molecule type" value="Genomic_DNA"/>
</dbReference>
<dbReference type="InterPro" id="IPR003898">
    <property type="entry name" value="Borpert_toxA"/>
</dbReference>
<reference evidence="2" key="3">
    <citation type="submission" date="2018-05" db="EMBL/GenBank/DDBJ databases">
        <authorList>
            <person name="Ashton P.M."/>
            <person name="Dallman T."/>
            <person name="Nair S."/>
            <person name="De Pinna E."/>
            <person name="Peters T."/>
            <person name="Grant K."/>
        </authorList>
    </citation>
    <scope>NUCLEOTIDE SEQUENCE [LARGE SCALE GENOMIC DNA]</scope>
    <source>
        <strain evidence="2">474878</strain>
    </source>
</reference>
<dbReference type="EMBL" id="AAMIRF010000054">
    <property type="protein sequence ID" value="EDH7458198.1"/>
    <property type="molecule type" value="Genomic_DNA"/>
</dbReference>
<sequence length="243" mass="27272">MKKLILLTLIIASFDIYAIDFVYRVDPNPPDVIFRDGFSLLGYNRDLQQLISGRSCAGGSSDSRYIVTTSDINKTYAIARAYYSHSKFKGNLYRYKIRADNNFYSLTPSVNYLESQGGHFNAYEKSMIRLQSEYVSTLSILPENIQKAVALVYDSSTGQIKDGTSTINTDYVSISSVSNPGVIPFLPEPQANTQQRIDAFGSLISSCFSIYSVCQTHRGQKTEVYKMPFYDARPVIQFIISGN</sequence>
<dbReference type="GO" id="GO:0005576">
    <property type="term" value="C:extracellular region"/>
    <property type="evidence" value="ECO:0007669"/>
    <property type="project" value="InterPro"/>
</dbReference>
<evidence type="ECO:0000313" key="7">
    <source>
        <dbReference type="EMBL" id="HAB1993789.1"/>
    </source>
</evidence>
<dbReference type="NCBIfam" id="NF011803">
    <property type="entry name" value="PRK15272.1"/>
    <property type="match status" value="1"/>
</dbReference>
<evidence type="ECO:0000313" key="30">
    <source>
        <dbReference type="Proteomes" id="UP000230639"/>
    </source>
</evidence>
<evidence type="ECO:0000313" key="21">
    <source>
        <dbReference type="EMBL" id="HAB5332240.1"/>
    </source>
</evidence>
<dbReference type="EMBL" id="DAARAS010000138">
    <property type="protein sequence ID" value="HAE1651096.1"/>
    <property type="molecule type" value="Genomic_DNA"/>
</dbReference>
<evidence type="ECO:0000313" key="14">
    <source>
        <dbReference type="EMBL" id="HAB4100994.1"/>
    </source>
</evidence>
<evidence type="ECO:0000313" key="6">
    <source>
        <dbReference type="EMBL" id="HAB1980391.1"/>
    </source>
</evidence>
<dbReference type="EMBL" id="DAAQZP010000100">
    <property type="protein sequence ID" value="HAE1597351.1"/>
    <property type="molecule type" value="Genomic_DNA"/>
</dbReference>
<dbReference type="EMBL" id="DAAFWI010000067">
    <property type="protein sequence ID" value="HAB1778236.1"/>
    <property type="molecule type" value="Genomic_DNA"/>
</dbReference>
<evidence type="ECO:0000313" key="23">
    <source>
        <dbReference type="EMBL" id="HAB5842937.1"/>
    </source>
</evidence>
<dbReference type="EMBL" id="DAAHAQ010000350">
    <property type="protein sequence ID" value="HAB5332240.1"/>
    <property type="molecule type" value="Genomic_DNA"/>
</dbReference>
<dbReference type="EMBL" id="DAAFYE010000084">
    <property type="protein sequence ID" value="HAB1993789.1"/>
    <property type="molecule type" value="Genomic_DNA"/>
</dbReference>
<evidence type="ECO:0000313" key="25">
    <source>
        <dbReference type="EMBL" id="HAE1266984.1"/>
    </source>
</evidence>
<dbReference type="EMBL" id="DAAGXW010000029">
    <property type="protein sequence ID" value="HAB5018673.1"/>
    <property type="molecule type" value="Genomic_DNA"/>
</dbReference>
<evidence type="ECO:0000313" key="16">
    <source>
        <dbReference type="EMBL" id="HAB4466657.1"/>
    </source>
</evidence>
<dbReference type="EMBL" id="DAAGNY010000026">
    <property type="protein sequence ID" value="HAB3844155.1"/>
    <property type="molecule type" value="Genomic_DNA"/>
</dbReference>
<reference evidence="29" key="5">
    <citation type="submission" date="2018-07" db="EMBL/GenBank/DDBJ databases">
        <authorList>
            <consortium name="GenomeTrakr network: Whole genome sequencing for foodborne pathogen traceback"/>
        </authorList>
    </citation>
    <scope>NUCLEOTIDE SEQUENCE</scope>
    <source>
        <strain evidence="29">CFSAN030538</strain>
    </source>
</reference>
<evidence type="ECO:0000313" key="9">
    <source>
        <dbReference type="EMBL" id="HAB2327161.1"/>
    </source>
</evidence>
<dbReference type="EMBL" id="DAAHCF010000239">
    <property type="protein sequence ID" value="HAB5480490.1"/>
    <property type="molecule type" value="Genomic_DNA"/>
</dbReference>
<evidence type="ECO:0000313" key="22">
    <source>
        <dbReference type="EMBL" id="HAB5480490.1"/>
    </source>
</evidence>
<organism evidence="1 30">
    <name type="scientific">Salmonella diarizonae</name>
    <dbReference type="NCBI Taxonomy" id="59204"/>
    <lineage>
        <taxon>Bacteria</taxon>
        <taxon>Pseudomonadati</taxon>
        <taxon>Pseudomonadota</taxon>
        <taxon>Gammaproteobacteria</taxon>
        <taxon>Enterobacterales</taxon>
        <taxon>Enterobacteriaceae</taxon>
        <taxon>Salmonella</taxon>
    </lineage>
</organism>
<dbReference type="EMBL" id="DAAHJH010000001">
    <property type="protein sequence ID" value="HAB6337572.1"/>
    <property type="molecule type" value="Genomic_DNA"/>
</dbReference>
<evidence type="ECO:0000313" key="2">
    <source>
        <dbReference type="EMBL" id="ECJ4379053.1"/>
    </source>
</evidence>
<evidence type="ECO:0000313" key="4">
    <source>
        <dbReference type="EMBL" id="HAB1778236.1"/>
    </source>
</evidence>
<dbReference type="EMBL" id="AAIYJF010000015">
    <property type="protein sequence ID" value="ECJ4379053.1"/>
    <property type="molecule type" value="Genomic_DNA"/>
</dbReference>
<evidence type="ECO:0000313" key="24">
    <source>
        <dbReference type="EMBL" id="HAB6337572.1"/>
    </source>
</evidence>
<reference evidence="1 30" key="1">
    <citation type="submission" date="2017-09" db="EMBL/GenBank/DDBJ databases">
        <title>Complete genome of Salmonella enterica subsp. diarizonae isolated from stool of a patient with bacterial enteropathy.</title>
        <authorList>
            <person name="Zhou J."/>
            <person name="Chen Q."/>
            <person name="Guo L."/>
            <person name="Fan J."/>
        </authorList>
    </citation>
    <scope>NUCLEOTIDE SEQUENCE [LARGE SCALE GENOMIC DNA]</scope>
    <source>
        <strain evidence="1 30">HZS154</strain>
    </source>
</reference>
<reference evidence="4" key="6">
    <citation type="submission" date="2019-10" db="EMBL/GenBank/DDBJ databases">
        <authorList>
            <consortium name="NCBI Pathogen Detection Project"/>
        </authorList>
    </citation>
    <scope>NUCLEOTIDE SEQUENCE</scope>
    <source>
        <strain evidence="4">Salmonella enterica</strain>
    </source>
</reference>
<evidence type="ECO:0000313" key="27">
    <source>
        <dbReference type="EMBL" id="HAE1597351.1"/>
    </source>
</evidence>
<dbReference type="EMBL" id="DAAGVL010000029">
    <property type="protein sequence ID" value="HAB4721377.1"/>
    <property type="molecule type" value="Genomic_DNA"/>
</dbReference>
<evidence type="ECO:0000313" key="19">
    <source>
        <dbReference type="EMBL" id="HAB4726402.1"/>
    </source>
</evidence>
<dbReference type="Proteomes" id="UP000230639">
    <property type="component" value="Chromosome"/>
</dbReference>
<dbReference type="EMBL" id="DAAGPC010000095">
    <property type="protein sequence ID" value="HAB3980143.1"/>
    <property type="molecule type" value="Genomic_DNA"/>
</dbReference>
<dbReference type="EMBL" id="CP023345">
    <property type="protein sequence ID" value="ATW54349.1"/>
    <property type="molecule type" value="Genomic_DNA"/>
</dbReference>
<dbReference type="Pfam" id="PF02917">
    <property type="entry name" value="Pertussis_S1"/>
    <property type="match status" value="1"/>
</dbReference>
<protein>
    <submittedName>
        <fullName evidence="1">Pertussis toxin-like subunit ArtA</fullName>
    </submittedName>
    <submittedName>
        <fullName evidence="3">Pertussis-like toxin subunit ArtA</fullName>
    </submittedName>
</protein>
<name>A0A2I5HFM6_SALDZ</name>
<dbReference type="EMBL" id="CP075144">
    <property type="protein sequence ID" value="QWJ71292.1"/>
    <property type="molecule type" value="Genomic_DNA"/>
</dbReference>
<reference evidence="29" key="7">
    <citation type="submission" date="2021-05" db="EMBL/GenBank/DDBJ databases">
        <title>Whole genome PacBio Sequel sequence of Salmonella enterica subsp. enterica.</title>
        <authorList>
            <person name="Hoffmann M."/>
            <person name="Balkey M."/>
            <person name="Luo Y."/>
        </authorList>
    </citation>
    <scope>NUCLEOTIDE SEQUENCE</scope>
    <source>
        <strain evidence="29">CFSAN030538</strain>
    </source>
</reference>
<evidence type="ECO:0000313" key="11">
    <source>
        <dbReference type="EMBL" id="HAB3925629.1"/>
    </source>
</evidence>
<evidence type="ECO:0000313" key="13">
    <source>
        <dbReference type="EMBL" id="HAB3980143.1"/>
    </source>
</evidence>
<reference evidence="3" key="4">
    <citation type="submission" date="2018-07" db="EMBL/GenBank/DDBJ databases">
        <authorList>
            <consortium name="PulseNet: The National Subtyping Network for Foodborne Disease Surveillance"/>
            <person name="Tarr C.L."/>
            <person name="Trees E."/>
            <person name="Katz L.S."/>
            <person name="Carleton-Romer H.A."/>
            <person name="Stroika S."/>
            <person name="Kucerova Z."/>
            <person name="Roache K.F."/>
            <person name="Sabol A.L."/>
            <person name="Besser J."/>
            <person name="Gerner-Smidt P."/>
        </authorList>
    </citation>
    <scope>NUCLEOTIDE SEQUENCE</scope>
    <source>
        <strain evidence="3">PNUSAS008615</strain>
    </source>
</reference>
<dbReference type="SUPFAM" id="SSF56399">
    <property type="entry name" value="ADP-ribosylation"/>
    <property type="match status" value="1"/>
</dbReference>
<dbReference type="EMBL" id="DAAGTH010000040">
    <property type="protein sequence ID" value="HAB4466657.1"/>
    <property type="molecule type" value="Genomic_DNA"/>
</dbReference>
<dbReference type="GO" id="GO:0003950">
    <property type="term" value="F:NAD+ poly-ADP-ribosyltransferase activity"/>
    <property type="evidence" value="ECO:0007669"/>
    <property type="project" value="InterPro"/>
</dbReference>
<dbReference type="STRING" id="59204.UQ49_13745"/>
<dbReference type="Proteomes" id="UP000839781">
    <property type="component" value="Unassembled WGS sequence"/>
</dbReference>
<evidence type="ECO:0000313" key="1">
    <source>
        <dbReference type="EMBL" id="ATW54349.1"/>
    </source>
</evidence>
<dbReference type="EMBL" id="DAAFXY010000078">
    <property type="protein sequence ID" value="HAB1980391.1"/>
    <property type="molecule type" value="Genomic_DNA"/>
</dbReference>
<evidence type="ECO:0000313" key="10">
    <source>
        <dbReference type="EMBL" id="HAB3844155.1"/>
    </source>
</evidence>
<dbReference type="EMBL" id="DAAQZS010000025">
    <property type="protein sequence ID" value="HAE1476078.1"/>
    <property type="molecule type" value="Genomic_DNA"/>
</dbReference>
<evidence type="ECO:0000313" key="26">
    <source>
        <dbReference type="EMBL" id="HAE1476078.1"/>
    </source>
</evidence>
<evidence type="ECO:0000313" key="8">
    <source>
        <dbReference type="EMBL" id="HAB2186575.1"/>
    </source>
</evidence>
<evidence type="ECO:0000313" key="3">
    <source>
        <dbReference type="EMBL" id="EDH7458198.1"/>
    </source>
</evidence>
<dbReference type="AlphaFoldDB" id="A0A2I5HFM6"/>
<proteinExistence type="predicted"/>
<evidence type="ECO:0000313" key="18">
    <source>
        <dbReference type="EMBL" id="HAB4721377.1"/>
    </source>
</evidence>
<dbReference type="EMBL" id="DAAHFA010000029">
    <property type="protein sequence ID" value="HAB5842937.1"/>
    <property type="molecule type" value="Genomic_DNA"/>
</dbReference>
<dbReference type="EMBL" id="DAAGBA010000089">
    <property type="protein sequence ID" value="HAB2327161.1"/>
    <property type="molecule type" value="Genomic_DNA"/>
</dbReference>
<evidence type="ECO:0000313" key="5">
    <source>
        <dbReference type="EMBL" id="HAB1848662.1"/>
    </source>
</evidence>